<evidence type="ECO:0000313" key="1">
    <source>
        <dbReference type="EMBL" id="MET3586565.1"/>
    </source>
</evidence>
<keyword evidence="2" id="KW-1185">Reference proteome</keyword>
<sequence>MASEANDFMPPADVAAAAEKGLELRRYFHRGGTQVGVARARDLKNRRKLSDDTRMVSYLARHKVDKRGKNFGNNGDPSAGYIAWLFGSGDAGSAWAEEQKSA</sequence>
<dbReference type="Proteomes" id="UP001549031">
    <property type="component" value="Unassembled WGS sequence"/>
</dbReference>
<comment type="caution">
    <text evidence="1">The sequence shown here is derived from an EMBL/GenBank/DDBJ whole genome shotgun (WGS) entry which is preliminary data.</text>
</comment>
<proteinExistence type="predicted"/>
<accession>A0ABV2H7R5</accession>
<dbReference type="RefSeq" id="WP_247244314.1">
    <property type="nucleotide sequence ID" value="NZ_JALJRA010000009.1"/>
</dbReference>
<reference evidence="1 2" key="1">
    <citation type="submission" date="2024-06" db="EMBL/GenBank/DDBJ databases">
        <title>Genomic Encyclopedia of Type Strains, Phase IV (KMG-IV): sequencing the most valuable type-strain genomes for metagenomic binning, comparative biology and taxonomic classification.</title>
        <authorList>
            <person name="Goeker M."/>
        </authorList>
    </citation>
    <scope>NUCLEOTIDE SEQUENCE [LARGE SCALE GENOMIC DNA]</scope>
    <source>
        <strain evidence="1 2">DSM 105042</strain>
    </source>
</reference>
<protein>
    <submittedName>
        <fullName evidence="1">Uncharacterized protein</fullName>
    </submittedName>
</protein>
<name>A0ABV2H7R5_9HYPH</name>
<gene>
    <name evidence="1" type="ORF">ABID21_002683</name>
</gene>
<organism evidence="1 2">
    <name type="scientific">Pseudorhizobium tarimense</name>
    <dbReference type="NCBI Taxonomy" id="1079109"/>
    <lineage>
        <taxon>Bacteria</taxon>
        <taxon>Pseudomonadati</taxon>
        <taxon>Pseudomonadota</taxon>
        <taxon>Alphaproteobacteria</taxon>
        <taxon>Hyphomicrobiales</taxon>
        <taxon>Rhizobiaceae</taxon>
        <taxon>Rhizobium/Agrobacterium group</taxon>
        <taxon>Pseudorhizobium</taxon>
    </lineage>
</organism>
<evidence type="ECO:0000313" key="2">
    <source>
        <dbReference type="Proteomes" id="UP001549031"/>
    </source>
</evidence>
<dbReference type="EMBL" id="JBEPLJ010000009">
    <property type="protein sequence ID" value="MET3586565.1"/>
    <property type="molecule type" value="Genomic_DNA"/>
</dbReference>